<dbReference type="Pfam" id="PF01381">
    <property type="entry name" value="HTH_3"/>
    <property type="match status" value="2"/>
</dbReference>
<dbReference type="PANTHER" id="PTHR46797:SF1">
    <property type="entry name" value="METHYLPHOSPHONATE SYNTHASE"/>
    <property type="match status" value="1"/>
</dbReference>
<reference evidence="3 4" key="1">
    <citation type="submission" date="2024-02" db="EMBL/GenBank/DDBJ databases">
        <authorList>
            <person name="Chen Y."/>
            <person name="Shah S."/>
            <person name="Dougan E. K."/>
            <person name="Thang M."/>
            <person name="Chan C."/>
        </authorList>
    </citation>
    <scope>NUCLEOTIDE SEQUENCE [LARGE SCALE GENOMIC DNA]</scope>
</reference>
<gene>
    <name evidence="3" type="ORF">SCF082_LOCUS27779</name>
</gene>
<feature type="domain" description="HTH cro/C1-type" evidence="2">
    <location>
        <begin position="18"/>
        <end position="72"/>
    </location>
</feature>
<feature type="domain" description="HTH cro/C1-type" evidence="2">
    <location>
        <begin position="122"/>
        <end position="164"/>
    </location>
</feature>
<dbReference type="Proteomes" id="UP001642464">
    <property type="component" value="Unassembled WGS sequence"/>
</dbReference>
<proteinExistence type="predicted"/>
<sequence length="294" mass="32412">MTARKAYGKTDPRVPHNMRAIRQARDMSMAQLAERLGVEVQTVQRYETEPQRLRVAMLKDIARALECSVFDLVGEDGADAHVRLEAGDLLTAMPADQQRQALAILRAMQDTANPANSNSNNEALGAMAGITFQQVQKYERGVNRLSAGRLVQFADALDADVTMFFDGLKAARAGIANTPFINADDMSAIRDLQALSPEGRKVARTTIRQLRCGMSDTFDSGRIARALFAVDAMKRRLGTVLAEELKPGMNVCWKRNGVQLGKIQSVTIKFNGSAVITVTNHYTHRTYRISEADL</sequence>
<dbReference type="EMBL" id="CAXAMM010021661">
    <property type="protein sequence ID" value="CAK9050353.1"/>
    <property type="molecule type" value="Genomic_DNA"/>
</dbReference>
<evidence type="ECO:0000256" key="1">
    <source>
        <dbReference type="ARBA" id="ARBA00023125"/>
    </source>
</evidence>
<dbReference type="CDD" id="cd00093">
    <property type="entry name" value="HTH_XRE"/>
    <property type="match status" value="2"/>
</dbReference>
<evidence type="ECO:0000313" key="4">
    <source>
        <dbReference type="Proteomes" id="UP001642464"/>
    </source>
</evidence>
<accession>A0ABP0MFV4</accession>
<comment type="caution">
    <text evidence="3">The sequence shown here is derived from an EMBL/GenBank/DDBJ whole genome shotgun (WGS) entry which is preliminary data.</text>
</comment>
<name>A0ABP0MFV4_9DINO</name>
<evidence type="ECO:0000313" key="3">
    <source>
        <dbReference type="EMBL" id="CAK9050353.1"/>
    </source>
</evidence>
<dbReference type="PANTHER" id="PTHR46797">
    <property type="entry name" value="HTH-TYPE TRANSCRIPTIONAL REGULATOR"/>
    <property type="match status" value="1"/>
</dbReference>
<dbReference type="InterPro" id="IPR001387">
    <property type="entry name" value="Cro/C1-type_HTH"/>
</dbReference>
<organism evidence="3 4">
    <name type="scientific">Durusdinium trenchii</name>
    <dbReference type="NCBI Taxonomy" id="1381693"/>
    <lineage>
        <taxon>Eukaryota</taxon>
        <taxon>Sar</taxon>
        <taxon>Alveolata</taxon>
        <taxon>Dinophyceae</taxon>
        <taxon>Suessiales</taxon>
        <taxon>Symbiodiniaceae</taxon>
        <taxon>Durusdinium</taxon>
    </lineage>
</organism>
<dbReference type="PROSITE" id="PS50943">
    <property type="entry name" value="HTH_CROC1"/>
    <property type="match status" value="2"/>
</dbReference>
<evidence type="ECO:0000259" key="2">
    <source>
        <dbReference type="PROSITE" id="PS50943"/>
    </source>
</evidence>
<dbReference type="Gene3D" id="1.10.260.40">
    <property type="entry name" value="lambda repressor-like DNA-binding domains"/>
    <property type="match status" value="2"/>
</dbReference>
<protein>
    <submittedName>
        <fullName evidence="3">Uncharacterized HTH-type transcriptional regulator y4aM</fullName>
    </submittedName>
</protein>
<dbReference type="InterPro" id="IPR010982">
    <property type="entry name" value="Lambda_DNA-bd_dom_sf"/>
</dbReference>
<dbReference type="SUPFAM" id="SSF47413">
    <property type="entry name" value="lambda repressor-like DNA-binding domains"/>
    <property type="match status" value="2"/>
</dbReference>
<keyword evidence="4" id="KW-1185">Reference proteome</keyword>
<dbReference type="InterPro" id="IPR050807">
    <property type="entry name" value="TransReg_Diox_bact_type"/>
</dbReference>
<dbReference type="SMART" id="SM00530">
    <property type="entry name" value="HTH_XRE"/>
    <property type="match status" value="2"/>
</dbReference>
<keyword evidence="1" id="KW-0238">DNA-binding</keyword>
<feature type="non-terminal residue" evidence="3">
    <location>
        <position position="294"/>
    </location>
</feature>